<feature type="compositionally biased region" description="Acidic residues" evidence="1">
    <location>
        <begin position="520"/>
        <end position="536"/>
    </location>
</feature>
<feature type="compositionally biased region" description="Basic and acidic residues" evidence="1">
    <location>
        <begin position="795"/>
        <end position="812"/>
    </location>
</feature>
<evidence type="ECO:0000313" key="3">
    <source>
        <dbReference type="Proteomes" id="UP001152649"/>
    </source>
</evidence>
<feature type="compositionally biased region" description="Basic residues" evidence="1">
    <location>
        <begin position="1038"/>
        <end position="1049"/>
    </location>
</feature>
<proteinExistence type="predicted"/>
<feature type="region of interest" description="Disordered" evidence="1">
    <location>
        <begin position="383"/>
        <end position="970"/>
    </location>
</feature>
<feature type="compositionally biased region" description="Polar residues" evidence="1">
    <location>
        <begin position="907"/>
        <end position="921"/>
    </location>
</feature>
<dbReference type="GO" id="GO:0005634">
    <property type="term" value="C:nucleus"/>
    <property type="evidence" value="ECO:0007669"/>
    <property type="project" value="InterPro"/>
</dbReference>
<protein>
    <submittedName>
        <fullName evidence="2">Uncharacterized protein</fullName>
    </submittedName>
</protein>
<feature type="compositionally biased region" description="Polar residues" evidence="1">
    <location>
        <begin position="114"/>
        <end position="128"/>
    </location>
</feature>
<evidence type="ECO:0000313" key="2">
    <source>
        <dbReference type="EMBL" id="CAG8407134.1"/>
    </source>
</evidence>
<feature type="compositionally biased region" description="Polar residues" evidence="1">
    <location>
        <begin position="657"/>
        <end position="674"/>
    </location>
</feature>
<feature type="compositionally biased region" description="Low complexity" evidence="1">
    <location>
        <begin position="269"/>
        <end position="281"/>
    </location>
</feature>
<feature type="compositionally biased region" description="Basic and acidic residues" evidence="1">
    <location>
        <begin position="283"/>
        <end position="306"/>
    </location>
</feature>
<feature type="compositionally biased region" description="Low complexity" evidence="1">
    <location>
        <begin position="393"/>
        <end position="402"/>
    </location>
</feature>
<dbReference type="InterPro" id="IPR019021">
    <property type="entry name" value="Mms22"/>
</dbReference>
<feature type="compositionally biased region" description="Basic residues" evidence="1">
    <location>
        <begin position="236"/>
        <end position="246"/>
    </location>
</feature>
<comment type="caution">
    <text evidence="2">The sequence shown here is derived from an EMBL/GenBank/DDBJ whole genome shotgun (WGS) entry which is preliminary data.</text>
</comment>
<dbReference type="OrthoDB" id="2386201at2759"/>
<dbReference type="PANTHER" id="PTHR28122">
    <property type="entry name" value="E3 UBIQUITIN-PROTEIN LIGASE SUBSTRATE RECEPTOR MMS22"/>
    <property type="match status" value="1"/>
</dbReference>
<dbReference type="Pfam" id="PF09462">
    <property type="entry name" value="Mus7"/>
    <property type="match status" value="1"/>
</dbReference>
<feature type="compositionally biased region" description="Low complexity" evidence="1">
    <location>
        <begin position="563"/>
        <end position="573"/>
    </location>
</feature>
<feature type="compositionally biased region" description="Acidic residues" evidence="1">
    <location>
        <begin position="15"/>
        <end position="24"/>
    </location>
</feature>
<feature type="compositionally biased region" description="Basic and acidic residues" evidence="1">
    <location>
        <begin position="175"/>
        <end position="189"/>
    </location>
</feature>
<keyword evidence="3" id="KW-1185">Reference proteome</keyword>
<feature type="compositionally biased region" description="Polar residues" evidence="1">
    <location>
        <begin position="1017"/>
        <end position="1034"/>
    </location>
</feature>
<feature type="compositionally biased region" description="Basic residues" evidence="1">
    <location>
        <begin position="696"/>
        <end position="709"/>
    </location>
</feature>
<feature type="compositionally biased region" description="Polar residues" evidence="1">
    <location>
        <begin position="828"/>
        <end position="839"/>
    </location>
</feature>
<dbReference type="Proteomes" id="UP001152649">
    <property type="component" value="Unassembled WGS sequence"/>
</dbReference>
<feature type="region of interest" description="Disordered" evidence="1">
    <location>
        <begin position="1"/>
        <end position="306"/>
    </location>
</feature>
<feature type="compositionally biased region" description="Basic residues" evidence="1">
    <location>
        <begin position="431"/>
        <end position="456"/>
    </location>
</feature>
<organism evidence="2 3">
    <name type="scientific">Penicillium salamii</name>
    <dbReference type="NCBI Taxonomy" id="1612424"/>
    <lineage>
        <taxon>Eukaryota</taxon>
        <taxon>Fungi</taxon>
        <taxon>Dikarya</taxon>
        <taxon>Ascomycota</taxon>
        <taxon>Pezizomycotina</taxon>
        <taxon>Eurotiomycetes</taxon>
        <taxon>Eurotiomycetidae</taxon>
        <taxon>Eurotiales</taxon>
        <taxon>Aspergillaceae</taxon>
        <taxon>Penicillium</taxon>
    </lineage>
</organism>
<feature type="compositionally biased region" description="Polar residues" evidence="1">
    <location>
        <begin position="190"/>
        <end position="205"/>
    </location>
</feature>
<dbReference type="GO" id="GO:0035361">
    <property type="term" value="C:Cul8-RING ubiquitin ligase complex"/>
    <property type="evidence" value="ECO:0007669"/>
    <property type="project" value="TreeGrafter"/>
</dbReference>
<feature type="compositionally biased region" description="Polar residues" evidence="1">
    <location>
        <begin position="149"/>
        <end position="159"/>
    </location>
</feature>
<feature type="region of interest" description="Disordered" evidence="1">
    <location>
        <begin position="1007"/>
        <end position="1052"/>
    </location>
</feature>
<feature type="compositionally biased region" description="Polar residues" evidence="1">
    <location>
        <begin position="69"/>
        <end position="87"/>
    </location>
</feature>
<name>A0A9W4JLU1_9EURO</name>
<feature type="compositionally biased region" description="Basic and acidic residues" evidence="1">
    <location>
        <begin position="210"/>
        <end position="219"/>
    </location>
</feature>
<feature type="compositionally biased region" description="Polar residues" evidence="1">
    <location>
        <begin position="540"/>
        <end position="550"/>
    </location>
</feature>
<feature type="compositionally biased region" description="Basic and acidic residues" evidence="1">
    <location>
        <begin position="409"/>
        <end position="426"/>
    </location>
</feature>
<dbReference type="GO" id="GO:0000724">
    <property type="term" value="P:double-strand break repair via homologous recombination"/>
    <property type="evidence" value="ECO:0007669"/>
    <property type="project" value="TreeGrafter"/>
</dbReference>
<evidence type="ECO:0000256" key="1">
    <source>
        <dbReference type="SAM" id="MobiDB-lite"/>
    </source>
</evidence>
<feature type="compositionally biased region" description="Low complexity" evidence="1">
    <location>
        <begin position="891"/>
        <end position="906"/>
    </location>
</feature>
<dbReference type="GO" id="GO:0031297">
    <property type="term" value="P:replication fork processing"/>
    <property type="evidence" value="ECO:0007669"/>
    <property type="project" value="InterPro"/>
</dbReference>
<feature type="compositionally biased region" description="Polar residues" evidence="1">
    <location>
        <begin position="475"/>
        <end position="491"/>
    </location>
</feature>
<sequence length="2343" mass="261766">MQMESWRRRGYVPDSDSDEEDGLDSLETKNRSSSKPSDLGNLEYIDLPAQEGSSSQPKELEQRIEEGSVTLSDTENRTRTPSKTNFEIQIPTKSADKGSAKKRQSLGELASEGIRSTNTVSDETTPTQRRGRRTYGARSSSAKTRKRQSTQLDNTNINTPERGGSIYDIPASSQEQDKPRVKASSKESTPRASNAPRQAKAQSKPVSPEPKTKQHDESSSTRSSSPDELTLISQPTRKKSPAKNRSQHTEDSTLPPPLPPQVNSDDDSPLSSVPSSIGSPPLNDEHTTKPAENTSRDPEALEDRHIGFRGAILSQLDANPNDELSQMDIPEELLQELPQGTQRRFRKRTTIQLQPYALDLVQWQENQRRMGLPIHRRVRHIADESQEQDSYDPAAPSSSPPAEEYLPPIRHDRPRQESGHDSHEQASWHARMTKRQKTSHATPKHNRQLHKKIKPRGIRDDPLAIDDQNVDSIFDLTSSPPHTGRPSSASRTPRVLEEGFRFPRGWSPPAGVSMPKNTDAGDDLEPGGIADNDDDGGIQSIPSDSPQSDEGQSDENDSDAETRAIQRAQRQIRGVLPASHMRIEQKKAADQQKLAQREKERQAALHRPDGKGVARKLVRRGDRSMQPATQQSRGLFDLGDSDDDSDDGISTPKDAPITNTRNPTRTGPQDSFTTDGDIVEDNRIDYMFAPVARKPTGPRKAKSLKRPKSKTSAFTGEREPKRPRQTRMTDASYGGRRTKKSSTVQRPRIGILDAPDVATKSRREQPHFLRVAARQARSRRDAGRRSPTQKFLKLASRDDTLDANDSLRDWKRGSIPQRKIGPPRPRIRSQSAKASSGIRSQAPRPPRAPRTTRLGPNAKTMHISSQTFQGPVDAFMSHRPPVDLENAPHDTSAAPAPAPGVASTPALTNSNPDRNRNTNPTIEAPSRQPEKRGHLWIMPNNRGIAPLARSGPRPAGTSAARPSGGPRLSRAVLSNSLSSMNRLGGPQHASENYKPSFTLDRYLSDTRSTGPEILAPSTHSPAANPGQQKSQTTSRKPPQPRRRMKKHTPTRINLETDQYQQIIEPAAIISDDSEAPTITHIENRRPAAFTANGLSNFQRFYPVEFGVTSLRENTFFHESTFIGSGEFSRSLHLEKRNLDGQASPISIRVQDETFSWGSWSDTVSSQMGQVFDAIIEHVERGATTSPEAGTGPDLDNASRLYRLLIKYVTESLVFVDPVDRTAFITRATGLVSQVRDPLAAFLSSEEYNTNGLVKIASFNMVMSNQIHQVSSHRLISSVLAAEALDLVKASAKDVAGLLVTKSGSSEFKALSKENNETERRDQGIRDDYPSVEAYVVMKHILRTSDHYHGCFEEIQLEACDSALIRNERDVGSLESGWRGIFAALPLNELDSLGISRPGNRFTTTNDNWKLAKRLLAPALDHFEASSVAQPISYNNYCRVLFHRCHRLINHWGWRECKPALDTLFDFFAKNTLHNLKLEEANGSPSFLDELDSNPSLEARTGEPCFHTFLKIVASGLRFLTKRYDKKKIRNFAWRLLPNHGRVYPKEQPLHREDLNALRNHHDLLSTLYWAVPDGCRPRLETIRNLVHPATSHREACSISLRSWSRLVRFKLSTDEELSGLDPFGDWYGYFVSELQQQHSYARKEIESQNTGDNRVSQQLVERTISQNQRQIEELLSVALSGLRTAVQLAPTLAHAHKLLVKTPFETIIALFNPKLPRVNSVVAEALQVVVAYTQKDTAASSIEAPVAVPVDEDSQEFGDWDAIEAVYDQQTPPSEGIEFAANVFHPIISRLVSNCFGEDHCPEDAILLNVLECWTSLACVLVRHGLRTWDSYLSEYGNDSWTQLRKTAQTRKFAPLFLAACIEKDARIISDCRVEAMSLWMSSLVERASMLKFQHRLAEAFLNQVPEDVLLGNLPFYKDKKIDRYAITLEDINSRRLSLLSSLLSNMRENLQEMELSGSPDFSTTKQEYSEVVQRVMNAMKDNYQELGNGTTQAAQGAYVDFVHSVIGFLQQHTSDMRPIDPFFTNPASFPLPSQDPRYIVAKLKRYEPKLYSSKEVMTLVGFIQSISERATIDSQQSYLVDQLYTSMKNTYESGTPEKPTLRAVLLQCVFPAYLESTFENPAAWIPSHPIIQTITLGFKNLLCNLDTFDSACVSSVINIIDVVCRASCQALNTISSHRDRLKAPATLFMISAFVDMICSVLPIIDYIERATETGGDLFRHVKWINDFIKSVTECLELANPDIDCTADISYVAFPGQPSPSNDRKTELFGTAHRLASADLQPYLSRLSCHQGKYYFTRPGHESQEVTIEAHIATAISQYSEAQQAFEDAARGFARRAVSLELV</sequence>
<dbReference type="EMBL" id="CAJVPG010000422">
    <property type="protein sequence ID" value="CAG8407134.1"/>
    <property type="molecule type" value="Genomic_DNA"/>
</dbReference>
<gene>
    <name evidence="2" type="ORF">PSALAMII_LOCUS8413</name>
</gene>
<accession>A0A9W4JLU1</accession>
<feature type="compositionally biased region" description="Basic and acidic residues" evidence="1">
    <location>
        <begin position="581"/>
        <end position="612"/>
    </location>
</feature>
<dbReference type="PANTHER" id="PTHR28122:SF1">
    <property type="entry name" value="E3 UBIQUITIN-PROTEIN LIGASE SUBSTRATE RECEPTOR MMS22"/>
    <property type="match status" value="1"/>
</dbReference>
<reference evidence="2" key="1">
    <citation type="submission" date="2021-07" db="EMBL/GenBank/DDBJ databases">
        <authorList>
            <person name="Branca A.L. A."/>
        </authorList>
    </citation>
    <scope>NUCLEOTIDE SEQUENCE</scope>
</reference>